<organism evidence="9 10">
    <name type="scientific">Phyllosticta citriasiana</name>
    <dbReference type="NCBI Taxonomy" id="595635"/>
    <lineage>
        <taxon>Eukaryota</taxon>
        <taxon>Fungi</taxon>
        <taxon>Dikarya</taxon>
        <taxon>Ascomycota</taxon>
        <taxon>Pezizomycotina</taxon>
        <taxon>Dothideomycetes</taxon>
        <taxon>Dothideomycetes incertae sedis</taxon>
        <taxon>Botryosphaeriales</taxon>
        <taxon>Phyllostictaceae</taxon>
        <taxon>Phyllosticta</taxon>
    </lineage>
</organism>
<comment type="caution">
    <text evidence="9">The sequence shown here is derived from an EMBL/GenBank/DDBJ whole genome shotgun (WGS) entry which is preliminary data.</text>
</comment>
<feature type="transmembrane region" description="Helical" evidence="7">
    <location>
        <begin position="252"/>
        <end position="274"/>
    </location>
</feature>
<evidence type="ECO:0000256" key="4">
    <source>
        <dbReference type="ARBA" id="ARBA00023136"/>
    </source>
</evidence>
<keyword evidence="3 7" id="KW-1133">Transmembrane helix</keyword>
<evidence type="ECO:0000256" key="1">
    <source>
        <dbReference type="ARBA" id="ARBA00004141"/>
    </source>
</evidence>
<feature type="transmembrane region" description="Helical" evidence="7">
    <location>
        <begin position="135"/>
        <end position="156"/>
    </location>
</feature>
<sequence length="354" mass="39413">MDSSSEDRRWILLLIVCFVLSLTIPTFGIRIYVRVFVRKMFTIDDWMMVITSILYAGFISCVTVAACDGLGAHTAKLRKTLTYGVFGTAHQGDVVVALQFFYLSTLLYVLAFLFLRISIAFYLARKIDFFSYRPVVMITLAISTIASFAFFFGLLFQCSPITDYWSRVRSNFPGACSQSLMTSLWYAFLGVSLAADLILAAFAVAAMCEREIRWSKRLMLVPVNLFALLSIASCAMQFVYVPRLEQYEDMTWSVTPFTIFLTITPSAGIVAANLTTYGPWLKEISLFTTQPSFNMTFQGAAAAARRPNAAAVAQNDAAMPPARPRPVRNRDSCIGPDDVEWAGSPTQRLSSVSL</sequence>
<dbReference type="InterPro" id="IPR049326">
    <property type="entry name" value="Rhodopsin_dom_fungi"/>
</dbReference>
<comment type="similarity">
    <text evidence="5">Belongs to the SAT4 family.</text>
</comment>
<evidence type="ECO:0000256" key="7">
    <source>
        <dbReference type="SAM" id="Phobius"/>
    </source>
</evidence>
<keyword evidence="2 7" id="KW-0812">Transmembrane</keyword>
<feature type="domain" description="Rhodopsin" evidence="8">
    <location>
        <begin position="29"/>
        <end position="281"/>
    </location>
</feature>
<feature type="transmembrane region" description="Helical" evidence="7">
    <location>
        <begin position="184"/>
        <end position="206"/>
    </location>
</feature>
<feature type="compositionally biased region" description="Polar residues" evidence="6">
    <location>
        <begin position="344"/>
        <end position="354"/>
    </location>
</feature>
<feature type="transmembrane region" description="Helical" evidence="7">
    <location>
        <begin position="218"/>
        <end position="240"/>
    </location>
</feature>
<feature type="transmembrane region" description="Helical" evidence="7">
    <location>
        <begin position="45"/>
        <end position="66"/>
    </location>
</feature>
<gene>
    <name evidence="9" type="ORF">IWZ03DRAFT_371094</name>
</gene>
<proteinExistence type="inferred from homology"/>
<feature type="transmembrane region" description="Helical" evidence="7">
    <location>
        <begin position="12"/>
        <end position="33"/>
    </location>
</feature>
<feature type="region of interest" description="Disordered" evidence="6">
    <location>
        <begin position="313"/>
        <end position="354"/>
    </location>
</feature>
<evidence type="ECO:0000256" key="2">
    <source>
        <dbReference type="ARBA" id="ARBA00022692"/>
    </source>
</evidence>
<dbReference type="Pfam" id="PF20684">
    <property type="entry name" value="Fung_rhodopsin"/>
    <property type="match status" value="1"/>
</dbReference>
<comment type="subcellular location">
    <subcellularLocation>
        <location evidence="1">Membrane</location>
        <topology evidence="1">Multi-pass membrane protein</topology>
    </subcellularLocation>
</comment>
<evidence type="ECO:0000256" key="6">
    <source>
        <dbReference type="SAM" id="MobiDB-lite"/>
    </source>
</evidence>
<dbReference type="Proteomes" id="UP001363622">
    <property type="component" value="Unassembled WGS sequence"/>
</dbReference>
<dbReference type="PANTHER" id="PTHR33048:SF47">
    <property type="entry name" value="INTEGRAL MEMBRANE PROTEIN-RELATED"/>
    <property type="match status" value="1"/>
</dbReference>
<feature type="transmembrane region" description="Helical" evidence="7">
    <location>
        <begin position="100"/>
        <end position="123"/>
    </location>
</feature>
<evidence type="ECO:0000259" key="8">
    <source>
        <dbReference type="Pfam" id="PF20684"/>
    </source>
</evidence>
<dbReference type="EMBL" id="JBBPHU010000002">
    <property type="protein sequence ID" value="KAK7522380.1"/>
    <property type="molecule type" value="Genomic_DNA"/>
</dbReference>
<evidence type="ECO:0000313" key="10">
    <source>
        <dbReference type="Proteomes" id="UP001363622"/>
    </source>
</evidence>
<evidence type="ECO:0000256" key="5">
    <source>
        <dbReference type="ARBA" id="ARBA00038359"/>
    </source>
</evidence>
<dbReference type="PANTHER" id="PTHR33048">
    <property type="entry name" value="PTH11-LIKE INTEGRAL MEMBRANE PROTEIN (AFU_ORTHOLOGUE AFUA_5G11245)"/>
    <property type="match status" value="1"/>
</dbReference>
<evidence type="ECO:0000256" key="3">
    <source>
        <dbReference type="ARBA" id="ARBA00022989"/>
    </source>
</evidence>
<name>A0ABR1L0D1_9PEZI</name>
<accession>A0ABR1L0D1</accession>
<keyword evidence="10" id="KW-1185">Reference proteome</keyword>
<evidence type="ECO:0000313" key="9">
    <source>
        <dbReference type="EMBL" id="KAK7522380.1"/>
    </source>
</evidence>
<dbReference type="InterPro" id="IPR052337">
    <property type="entry name" value="SAT4-like"/>
</dbReference>
<keyword evidence="4 7" id="KW-0472">Membrane</keyword>
<reference evidence="9 10" key="1">
    <citation type="submission" date="2024-04" db="EMBL/GenBank/DDBJ databases">
        <title>Phyllosticta paracitricarpa is synonymous to the EU quarantine fungus P. citricarpa based on phylogenomic analyses.</title>
        <authorList>
            <consortium name="Lawrence Berkeley National Laboratory"/>
            <person name="Van Ingen-Buijs V.A."/>
            <person name="Van Westerhoven A.C."/>
            <person name="Haridas S."/>
            <person name="Skiadas P."/>
            <person name="Martin F."/>
            <person name="Groenewald J.Z."/>
            <person name="Crous P.W."/>
            <person name="Seidl M.F."/>
        </authorList>
    </citation>
    <scope>NUCLEOTIDE SEQUENCE [LARGE SCALE GENOMIC DNA]</scope>
    <source>
        <strain evidence="9 10">CBS 123371</strain>
    </source>
</reference>
<protein>
    <recommendedName>
        <fullName evidence="8">Rhodopsin domain-containing protein</fullName>
    </recommendedName>
</protein>